<protein>
    <submittedName>
        <fullName evidence="1">Uncharacterized protein</fullName>
    </submittedName>
</protein>
<proteinExistence type="predicted"/>
<evidence type="ECO:0000313" key="1">
    <source>
        <dbReference type="EMBL" id="CAK4024460.1"/>
    </source>
</evidence>
<gene>
    <name evidence="1" type="ORF">LECACI_7A004919</name>
</gene>
<dbReference type="AlphaFoldDB" id="A0AAI8YZL6"/>
<name>A0AAI8YZL6_9PEZI</name>
<dbReference type="EMBL" id="CAVMBE010000030">
    <property type="protein sequence ID" value="CAK4024460.1"/>
    <property type="molecule type" value="Genomic_DNA"/>
</dbReference>
<evidence type="ECO:0000313" key="2">
    <source>
        <dbReference type="Proteomes" id="UP001296104"/>
    </source>
</evidence>
<sequence>MDKTNYPGYEELSEISFAEVERLTKARLPLIIPWHPKQMVPLGTFFHSTKKSEEYPWAKNSPFDPSSLARTAMIVGRDYGSQSTFKSRSTSRSTQTVDHLELGFGVGVGLPFLASVTVHGDYCKDVQENKDSNKTSINFSTRAGSVFFERQPRLSYDAIGTIKYFGGLEAFHEKYGDYYLAGYRLGGDTGILVSGSNSFRKQLEKFGITVTVEVLFVEASVTHTKDVLTTSAGSEVKVIGYDTLGYTRYNSSAENDRSSVADVRNQAEDYVEEARNLDLRVSDKLDELEIRDGDVVDESVCRELVEAGLVVELMLLPAITLRDVQNWVIEDDVI</sequence>
<accession>A0AAI8YZL6</accession>
<dbReference type="Proteomes" id="UP001296104">
    <property type="component" value="Unassembled WGS sequence"/>
</dbReference>
<comment type="caution">
    <text evidence="1">The sequence shown here is derived from an EMBL/GenBank/DDBJ whole genome shotgun (WGS) entry which is preliminary data.</text>
</comment>
<reference evidence="1" key="1">
    <citation type="submission" date="2023-11" db="EMBL/GenBank/DDBJ databases">
        <authorList>
            <person name="Alioto T."/>
            <person name="Alioto T."/>
            <person name="Gomez Garrido J."/>
        </authorList>
    </citation>
    <scope>NUCLEOTIDE SEQUENCE</scope>
</reference>
<keyword evidence="2" id="KW-1185">Reference proteome</keyword>
<organism evidence="1 2">
    <name type="scientific">Lecanosticta acicola</name>
    <dbReference type="NCBI Taxonomy" id="111012"/>
    <lineage>
        <taxon>Eukaryota</taxon>
        <taxon>Fungi</taxon>
        <taxon>Dikarya</taxon>
        <taxon>Ascomycota</taxon>
        <taxon>Pezizomycotina</taxon>
        <taxon>Dothideomycetes</taxon>
        <taxon>Dothideomycetidae</taxon>
        <taxon>Mycosphaerellales</taxon>
        <taxon>Mycosphaerellaceae</taxon>
        <taxon>Lecanosticta</taxon>
    </lineage>
</organism>